<gene>
    <name evidence="2" type="ORF">RY831_30935</name>
</gene>
<dbReference type="RefSeq" id="WP_326510170.1">
    <property type="nucleotide sequence ID" value="NZ_JAWIIV010000060.1"/>
</dbReference>
<proteinExistence type="predicted"/>
<keyword evidence="3" id="KW-1185">Reference proteome</keyword>
<sequence>MANLGPAAKAVEQELMHARQGMEYYAKLVENLEGVLETLTTIDTPATGARTKARTASTSKAKGKTANQSKTAASKGGKRSKLPPTGKDFWPTLLTDTPQPASEVFKAAINALGIKLDADDRKKLTQRMSNALSVMAKNGEIKAEGSARARLYSKKTVIH</sequence>
<name>A0ABU6JIP0_9BURK</name>
<dbReference type="EMBL" id="JAWIIV010000060">
    <property type="protein sequence ID" value="MEC4723557.1"/>
    <property type="molecule type" value="Genomic_DNA"/>
</dbReference>
<comment type="caution">
    <text evidence="2">The sequence shown here is derived from an EMBL/GenBank/DDBJ whole genome shotgun (WGS) entry which is preliminary data.</text>
</comment>
<evidence type="ECO:0000256" key="1">
    <source>
        <dbReference type="SAM" id="MobiDB-lite"/>
    </source>
</evidence>
<evidence type="ECO:0000313" key="3">
    <source>
        <dbReference type="Proteomes" id="UP001352263"/>
    </source>
</evidence>
<organism evidence="2 3">
    <name type="scientific">Noviherbaspirillum album</name>
    <dbReference type="NCBI Taxonomy" id="3080276"/>
    <lineage>
        <taxon>Bacteria</taxon>
        <taxon>Pseudomonadati</taxon>
        <taxon>Pseudomonadota</taxon>
        <taxon>Betaproteobacteria</taxon>
        <taxon>Burkholderiales</taxon>
        <taxon>Oxalobacteraceae</taxon>
        <taxon>Noviherbaspirillum</taxon>
    </lineage>
</organism>
<reference evidence="2 3" key="1">
    <citation type="submission" date="2023-10" db="EMBL/GenBank/DDBJ databases">
        <title>Noviherbaspirillum sp. CPCC 100848 genome assembly.</title>
        <authorList>
            <person name="Li X.Y."/>
            <person name="Fang X.M."/>
        </authorList>
    </citation>
    <scope>NUCLEOTIDE SEQUENCE [LARGE SCALE GENOMIC DNA]</scope>
    <source>
        <strain evidence="2 3">CPCC 100848</strain>
    </source>
</reference>
<evidence type="ECO:0000313" key="2">
    <source>
        <dbReference type="EMBL" id="MEC4723557.1"/>
    </source>
</evidence>
<feature type="region of interest" description="Disordered" evidence="1">
    <location>
        <begin position="47"/>
        <end position="95"/>
    </location>
</feature>
<feature type="compositionally biased region" description="Polar residues" evidence="1">
    <location>
        <begin position="54"/>
        <end position="72"/>
    </location>
</feature>
<accession>A0ABU6JIP0</accession>
<protein>
    <submittedName>
        <fullName evidence="2">Uncharacterized protein</fullName>
    </submittedName>
</protein>
<dbReference type="Proteomes" id="UP001352263">
    <property type="component" value="Unassembled WGS sequence"/>
</dbReference>